<gene>
    <name evidence="1" type="ORF">QJS10_CPB12g00273</name>
</gene>
<comment type="caution">
    <text evidence="1">The sequence shown here is derived from an EMBL/GenBank/DDBJ whole genome shotgun (WGS) entry which is preliminary data.</text>
</comment>
<evidence type="ECO:0000313" key="1">
    <source>
        <dbReference type="EMBL" id="KAK1302130.1"/>
    </source>
</evidence>
<name>A0AAV9DMK7_ACOCL</name>
<evidence type="ECO:0000313" key="2">
    <source>
        <dbReference type="Proteomes" id="UP001180020"/>
    </source>
</evidence>
<sequence>MRDGYISIQLLWFRFSRDVIQIMPRWYYLQRCNHLWGENHFDLSVSGLHIRNYRRLLTVIGEHGFLHLQWEDYMINYVDFKNPYGNGTGW</sequence>
<keyword evidence="2" id="KW-1185">Reference proteome</keyword>
<dbReference type="EMBL" id="JAUJYO010000012">
    <property type="protein sequence ID" value="KAK1302130.1"/>
    <property type="molecule type" value="Genomic_DNA"/>
</dbReference>
<dbReference type="Proteomes" id="UP001180020">
    <property type="component" value="Unassembled WGS sequence"/>
</dbReference>
<dbReference type="AlphaFoldDB" id="A0AAV9DMK7"/>
<accession>A0AAV9DMK7</accession>
<organism evidence="1 2">
    <name type="scientific">Acorus calamus</name>
    <name type="common">Sweet flag</name>
    <dbReference type="NCBI Taxonomy" id="4465"/>
    <lineage>
        <taxon>Eukaryota</taxon>
        <taxon>Viridiplantae</taxon>
        <taxon>Streptophyta</taxon>
        <taxon>Embryophyta</taxon>
        <taxon>Tracheophyta</taxon>
        <taxon>Spermatophyta</taxon>
        <taxon>Magnoliopsida</taxon>
        <taxon>Liliopsida</taxon>
        <taxon>Acoraceae</taxon>
        <taxon>Acorus</taxon>
    </lineage>
</organism>
<proteinExistence type="predicted"/>
<reference evidence="1" key="2">
    <citation type="submission" date="2023-06" db="EMBL/GenBank/DDBJ databases">
        <authorList>
            <person name="Ma L."/>
            <person name="Liu K.-W."/>
            <person name="Li Z."/>
            <person name="Hsiao Y.-Y."/>
            <person name="Qi Y."/>
            <person name="Fu T."/>
            <person name="Tang G."/>
            <person name="Zhang D."/>
            <person name="Sun W.-H."/>
            <person name="Liu D.-K."/>
            <person name="Li Y."/>
            <person name="Chen G.-Z."/>
            <person name="Liu X.-D."/>
            <person name="Liao X.-Y."/>
            <person name="Jiang Y.-T."/>
            <person name="Yu X."/>
            <person name="Hao Y."/>
            <person name="Huang J."/>
            <person name="Zhao X.-W."/>
            <person name="Ke S."/>
            <person name="Chen Y.-Y."/>
            <person name="Wu W.-L."/>
            <person name="Hsu J.-L."/>
            <person name="Lin Y.-F."/>
            <person name="Huang M.-D."/>
            <person name="Li C.-Y."/>
            <person name="Huang L."/>
            <person name="Wang Z.-W."/>
            <person name="Zhao X."/>
            <person name="Zhong W.-Y."/>
            <person name="Peng D.-H."/>
            <person name="Ahmad S."/>
            <person name="Lan S."/>
            <person name="Zhang J.-S."/>
            <person name="Tsai W.-C."/>
            <person name="Van De Peer Y."/>
            <person name="Liu Z.-J."/>
        </authorList>
    </citation>
    <scope>NUCLEOTIDE SEQUENCE</scope>
    <source>
        <strain evidence="1">CP</strain>
        <tissue evidence="1">Leaves</tissue>
    </source>
</reference>
<protein>
    <submittedName>
        <fullName evidence="1">Uncharacterized protein</fullName>
    </submittedName>
</protein>
<reference evidence="1" key="1">
    <citation type="journal article" date="2023" name="Nat. Commun.">
        <title>Diploid and tetraploid genomes of Acorus and the evolution of monocots.</title>
        <authorList>
            <person name="Ma L."/>
            <person name="Liu K.W."/>
            <person name="Li Z."/>
            <person name="Hsiao Y.Y."/>
            <person name="Qi Y."/>
            <person name="Fu T."/>
            <person name="Tang G.D."/>
            <person name="Zhang D."/>
            <person name="Sun W.H."/>
            <person name="Liu D.K."/>
            <person name="Li Y."/>
            <person name="Chen G.Z."/>
            <person name="Liu X.D."/>
            <person name="Liao X.Y."/>
            <person name="Jiang Y.T."/>
            <person name="Yu X."/>
            <person name="Hao Y."/>
            <person name="Huang J."/>
            <person name="Zhao X.W."/>
            <person name="Ke S."/>
            <person name="Chen Y.Y."/>
            <person name="Wu W.L."/>
            <person name="Hsu J.L."/>
            <person name="Lin Y.F."/>
            <person name="Huang M.D."/>
            <person name="Li C.Y."/>
            <person name="Huang L."/>
            <person name="Wang Z.W."/>
            <person name="Zhao X."/>
            <person name="Zhong W.Y."/>
            <person name="Peng D.H."/>
            <person name="Ahmad S."/>
            <person name="Lan S."/>
            <person name="Zhang J.S."/>
            <person name="Tsai W.C."/>
            <person name="Van de Peer Y."/>
            <person name="Liu Z.J."/>
        </authorList>
    </citation>
    <scope>NUCLEOTIDE SEQUENCE</scope>
    <source>
        <strain evidence="1">CP</strain>
    </source>
</reference>